<organism evidence="2 3">
    <name type="scientific">Candidatus Segetimicrobium genomatis</name>
    <dbReference type="NCBI Taxonomy" id="2569760"/>
    <lineage>
        <taxon>Bacteria</taxon>
        <taxon>Bacillati</taxon>
        <taxon>Candidatus Sysuimicrobiota</taxon>
        <taxon>Candidatus Sysuimicrobiia</taxon>
        <taxon>Candidatus Sysuimicrobiales</taxon>
        <taxon>Candidatus Segetimicrobiaceae</taxon>
        <taxon>Candidatus Segetimicrobium</taxon>
    </lineage>
</organism>
<proteinExistence type="predicted"/>
<protein>
    <submittedName>
        <fullName evidence="2">ArsR family transcriptional regulator</fullName>
    </submittedName>
</protein>
<dbReference type="CDD" id="cd00090">
    <property type="entry name" value="HTH_ARSR"/>
    <property type="match status" value="1"/>
</dbReference>
<dbReference type="SUPFAM" id="SSF46785">
    <property type="entry name" value="Winged helix' DNA-binding domain"/>
    <property type="match status" value="1"/>
</dbReference>
<dbReference type="InterPro" id="IPR036390">
    <property type="entry name" value="WH_DNA-bd_sf"/>
</dbReference>
<name>A0A537JW60_9BACT</name>
<feature type="domain" description="HTH arsR-type" evidence="1">
    <location>
        <begin position="2"/>
        <end position="78"/>
    </location>
</feature>
<evidence type="ECO:0000259" key="1">
    <source>
        <dbReference type="SMART" id="SM00418"/>
    </source>
</evidence>
<dbReference type="SMART" id="SM00418">
    <property type="entry name" value="HTH_ARSR"/>
    <property type="match status" value="1"/>
</dbReference>
<sequence length="208" mass="23675">MHETRGRIVELLRFQSSHTVESLCAALHLSRTAVKSHLNALRAEGLVRLRGLQPGRRRPSNVYELTPGADQLFPKAYDDFAAALLEEIKRRRPDDLGGYLERIADRWIARDLQQVDGLRGRERFERATSIVAGRGFMPALERTQDGYQLREYNCPLMLLAAGHDEVCDMVHRWLEALFGARMSRVRCLRLGDPFSAYTIAAGAKERSR</sequence>
<dbReference type="Proteomes" id="UP000318509">
    <property type="component" value="Unassembled WGS sequence"/>
</dbReference>
<dbReference type="InterPro" id="IPR001845">
    <property type="entry name" value="HTH_ArsR_DNA-bd_dom"/>
</dbReference>
<dbReference type="AlphaFoldDB" id="A0A537JW60"/>
<dbReference type="GO" id="GO:0003700">
    <property type="term" value="F:DNA-binding transcription factor activity"/>
    <property type="evidence" value="ECO:0007669"/>
    <property type="project" value="InterPro"/>
</dbReference>
<dbReference type="Pfam" id="PF01022">
    <property type="entry name" value="HTH_5"/>
    <property type="match status" value="1"/>
</dbReference>
<evidence type="ECO:0000313" key="2">
    <source>
        <dbReference type="EMBL" id="TMI87781.1"/>
    </source>
</evidence>
<comment type="caution">
    <text evidence="2">The sequence shown here is derived from an EMBL/GenBank/DDBJ whole genome shotgun (WGS) entry which is preliminary data.</text>
</comment>
<reference evidence="2 3" key="1">
    <citation type="journal article" date="2019" name="Nat. Microbiol.">
        <title>Mediterranean grassland soil C-N compound turnover is dependent on rainfall and depth, and is mediated by genomically divergent microorganisms.</title>
        <authorList>
            <person name="Diamond S."/>
            <person name="Andeer P.F."/>
            <person name="Li Z."/>
            <person name="Crits-Christoph A."/>
            <person name="Burstein D."/>
            <person name="Anantharaman K."/>
            <person name="Lane K.R."/>
            <person name="Thomas B.C."/>
            <person name="Pan C."/>
            <person name="Northen T.R."/>
            <person name="Banfield J.F."/>
        </authorList>
    </citation>
    <scope>NUCLEOTIDE SEQUENCE [LARGE SCALE GENOMIC DNA]</scope>
    <source>
        <strain evidence="2">NP_3</strain>
    </source>
</reference>
<evidence type="ECO:0000313" key="3">
    <source>
        <dbReference type="Proteomes" id="UP000318509"/>
    </source>
</evidence>
<dbReference type="InterPro" id="IPR036388">
    <property type="entry name" value="WH-like_DNA-bd_sf"/>
</dbReference>
<gene>
    <name evidence="2" type="ORF">E6H00_14760</name>
</gene>
<dbReference type="InterPro" id="IPR011991">
    <property type="entry name" value="ArsR-like_HTH"/>
</dbReference>
<dbReference type="EMBL" id="VBAK01000151">
    <property type="protein sequence ID" value="TMI87781.1"/>
    <property type="molecule type" value="Genomic_DNA"/>
</dbReference>
<dbReference type="Gene3D" id="1.10.10.10">
    <property type="entry name" value="Winged helix-like DNA-binding domain superfamily/Winged helix DNA-binding domain"/>
    <property type="match status" value="1"/>
</dbReference>
<accession>A0A537JW60</accession>